<keyword evidence="4" id="KW-1133">Transmembrane helix</keyword>
<keyword evidence="4" id="KW-0812">Transmembrane</keyword>
<dbReference type="Gene3D" id="1.10.287.950">
    <property type="entry name" value="Methyl-accepting chemotaxis protein"/>
    <property type="match status" value="1"/>
</dbReference>
<protein>
    <submittedName>
        <fullName evidence="7">Methyl-accepting chemotaxis protein</fullName>
    </submittedName>
</protein>
<keyword evidence="4" id="KW-0472">Membrane</keyword>
<evidence type="ECO:0000256" key="1">
    <source>
        <dbReference type="ARBA" id="ARBA00023224"/>
    </source>
</evidence>
<evidence type="ECO:0000313" key="8">
    <source>
        <dbReference type="Proteomes" id="UP001165395"/>
    </source>
</evidence>
<comment type="caution">
    <text evidence="7">The sequence shown here is derived from an EMBL/GenBank/DDBJ whole genome shotgun (WGS) entry which is preliminary data.</text>
</comment>
<keyword evidence="8" id="KW-1185">Reference proteome</keyword>
<name>A0ABS8D5S6_9NEIS</name>
<evidence type="ECO:0000259" key="6">
    <source>
        <dbReference type="PROSITE" id="PS50885"/>
    </source>
</evidence>
<evidence type="ECO:0000313" key="7">
    <source>
        <dbReference type="EMBL" id="MCB6183554.1"/>
    </source>
</evidence>
<accession>A0ABS8D5S6</accession>
<dbReference type="InterPro" id="IPR003660">
    <property type="entry name" value="HAMP_dom"/>
</dbReference>
<dbReference type="SMART" id="SM00304">
    <property type="entry name" value="HAMP"/>
    <property type="match status" value="1"/>
</dbReference>
<dbReference type="Proteomes" id="UP001165395">
    <property type="component" value="Unassembled WGS sequence"/>
</dbReference>
<gene>
    <name evidence="7" type="ORF">LIN78_08340</name>
</gene>
<dbReference type="PANTHER" id="PTHR32089:SF112">
    <property type="entry name" value="LYSOZYME-LIKE PROTEIN-RELATED"/>
    <property type="match status" value="1"/>
</dbReference>
<dbReference type="PROSITE" id="PS50885">
    <property type="entry name" value="HAMP"/>
    <property type="match status" value="1"/>
</dbReference>
<feature type="domain" description="HAMP" evidence="6">
    <location>
        <begin position="345"/>
        <end position="397"/>
    </location>
</feature>
<dbReference type="SMART" id="SM00283">
    <property type="entry name" value="MA"/>
    <property type="match status" value="1"/>
</dbReference>
<dbReference type="InterPro" id="IPR004089">
    <property type="entry name" value="MCPsignal_dom"/>
</dbReference>
<dbReference type="SUPFAM" id="SSF58104">
    <property type="entry name" value="Methyl-accepting chemotaxis protein (MCP) signaling domain"/>
    <property type="match status" value="1"/>
</dbReference>
<evidence type="ECO:0000259" key="5">
    <source>
        <dbReference type="PROSITE" id="PS50111"/>
    </source>
</evidence>
<evidence type="ECO:0000256" key="4">
    <source>
        <dbReference type="SAM" id="Phobius"/>
    </source>
</evidence>
<feature type="domain" description="Methyl-accepting transducer" evidence="5">
    <location>
        <begin position="402"/>
        <end position="638"/>
    </location>
</feature>
<keyword evidence="1 3" id="KW-0807">Transducer</keyword>
<dbReference type="Pfam" id="PF00015">
    <property type="entry name" value="MCPsignal"/>
    <property type="match status" value="1"/>
</dbReference>
<dbReference type="InterPro" id="IPR004090">
    <property type="entry name" value="Chemotax_Me-accpt_rcpt"/>
</dbReference>
<comment type="similarity">
    <text evidence="2">Belongs to the methyl-accepting chemotaxis (MCP) protein family.</text>
</comment>
<proteinExistence type="inferred from homology"/>
<dbReference type="RefSeq" id="WP_227180336.1">
    <property type="nucleotide sequence ID" value="NZ_JAJBZT010000004.1"/>
</dbReference>
<dbReference type="EMBL" id="JAJBZT010000004">
    <property type="protein sequence ID" value="MCB6183554.1"/>
    <property type="molecule type" value="Genomic_DNA"/>
</dbReference>
<dbReference type="CDD" id="cd06225">
    <property type="entry name" value="HAMP"/>
    <property type="match status" value="1"/>
</dbReference>
<feature type="transmembrane region" description="Helical" evidence="4">
    <location>
        <begin position="322"/>
        <end position="345"/>
    </location>
</feature>
<dbReference type="PROSITE" id="PS50111">
    <property type="entry name" value="CHEMOTAXIS_TRANSDUC_2"/>
    <property type="match status" value="1"/>
</dbReference>
<organism evidence="7 8">
    <name type="scientific">Leeia speluncae</name>
    <dbReference type="NCBI Taxonomy" id="2884804"/>
    <lineage>
        <taxon>Bacteria</taxon>
        <taxon>Pseudomonadati</taxon>
        <taxon>Pseudomonadota</taxon>
        <taxon>Betaproteobacteria</taxon>
        <taxon>Neisseriales</taxon>
        <taxon>Leeiaceae</taxon>
        <taxon>Leeia</taxon>
    </lineage>
</organism>
<dbReference type="PRINTS" id="PR00260">
    <property type="entry name" value="CHEMTRNSDUCR"/>
</dbReference>
<dbReference type="Pfam" id="PF00672">
    <property type="entry name" value="HAMP"/>
    <property type="match status" value="1"/>
</dbReference>
<feature type="transmembrane region" description="Helical" evidence="4">
    <location>
        <begin position="20"/>
        <end position="40"/>
    </location>
</feature>
<sequence length="674" mass="72032">MNYLFKPAVALFNRLGYSKKFTLFGLLMLVPIVIITLMLASAMKEDAAFAVKERDGLKLVNKSIPLLTALADRRAFDTGVAMGDKAKYPAKLAAQDAKIKKLFADLESEENQLSNSLGTQEDFQKLKKSLSALPKPDGSDGAVNRANNEKTMQAVNLYLAAVGEKSNLILDPNVNSYYIADTLVNRVPGLINAVSETADLGVGVLVRSFPDVSEKDPMQISYYQLEPQFDLIQGNLSRLSFLYPEFKAVVTPNLTKLSGKVTELKESYGKNIVSTLAYTMSAAEFETQYGSVLQSVVDLNAQLVPQLDQLLTSRATAANFKLAFAIGIAAVMMLIVIYLFVGAYLSVIQAINSLEQASGSLASGKLATRVNLAAKDETARVAGSFNHMAEQVSGLIRQASESANAVVGSTTALVTSSTTVVEGTQKQTEAVLSASSAVEQMSVSIGAVAESVKETVQIAGSARDLSAQGQRSVQNVASEIHAVASSVRQAVSTVESLAQQSADIGLIVNVIKEVADQTNLLALNAAIEAARAGEQGRGFAVVADEVRKLAERTAGATAEINQKILSVQSQVKATVETMMVGNQRVGQCESLAQEASDALHAIMEQTQAAQERIQQIAIAAEQQNAASHSIATNIQSIADMADRNRWVVDQTVEQIKGMEQRATALNQAVSRFEL</sequence>
<evidence type="ECO:0000256" key="2">
    <source>
        <dbReference type="ARBA" id="ARBA00029447"/>
    </source>
</evidence>
<evidence type="ECO:0000256" key="3">
    <source>
        <dbReference type="PROSITE-ProRule" id="PRU00284"/>
    </source>
</evidence>
<dbReference type="PANTHER" id="PTHR32089">
    <property type="entry name" value="METHYL-ACCEPTING CHEMOTAXIS PROTEIN MCPB"/>
    <property type="match status" value="1"/>
</dbReference>
<reference evidence="7" key="1">
    <citation type="submission" date="2021-10" db="EMBL/GenBank/DDBJ databases">
        <title>The complete genome sequence of Leeia sp. TBRC 13508.</title>
        <authorList>
            <person name="Charoenyingcharoen P."/>
            <person name="Yukphan P."/>
        </authorList>
    </citation>
    <scope>NUCLEOTIDE SEQUENCE</scope>
    <source>
        <strain evidence="7">TBRC 13508</strain>
    </source>
</reference>
<dbReference type="CDD" id="cd11386">
    <property type="entry name" value="MCP_signal"/>
    <property type="match status" value="1"/>
</dbReference>